<keyword evidence="3" id="KW-0804">Transcription</keyword>
<evidence type="ECO:0000256" key="3">
    <source>
        <dbReference type="ARBA" id="ARBA00023163"/>
    </source>
</evidence>
<dbReference type="OrthoDB" id="690068at2759"/>
<dbReference type="HOGENOM" id="CLU_790082_0_0_1"/>
<evidence type="ECO:0000259" key="6">
    <source>
        <dbReference type="PROSITE" id="PS50888"/>
    </source>
</evidence>
<dbReference type="GO" id="GO:0000981">
    <property type="term" value="F:DNA-binding transcription factor activity, RNA polymerase II-specific"/>
    <property type="evidence" value="ECO:0007669"/>
    <property type="project" value="TreeGrafter"/>
</dbReference>
<dbReference type="InterPro" id="IPR051732">
    <property type="entry name" value="USF"/>
</dbReference>
<gene>
    <name evidence="7" type="primary">Mo04544</name>
    <name evidence="7" type="ORF">E5Q_04544</name>
</gene>
<accession>G7E4V4</accession>
<dbReference type="SMART" id="SM00353">
    <property type="entry name" value="HLH"/>
    <property type="match status" value="1"/>
</dbReference>
<dbReference type="InterPro" id="IPR036638">
    <property type="entry name" value="HLH_DNA-bd_sf"/>
</dbReference>
<evidence type="ECO:0000256" key="1">
    <source>
        <dbReference type="ARBA" id="ARBA00004123"/>
    </source>
</evidence>
<dbReference type="PANTHER" id="PTHR46117">
    <property type="entry name" value="FI24210P1"/>
    <property type="match status" value="1"/>
</dbReference>
<dbReference type="RefSeq" id="XP_014566290.1">
    <property type="nucleotide sequence ID" value="XM_014710804.1"/>
</dbReference>
<feature type="region of interest" description="Disordered" evidence="5">
    <location>
        <begin position="304"/>
        <end position="332"/>
    </location>
</feature>
<dbReference type="PROSITE" id="PS50888">
    <property type="entry name" value="BHLH"/>
    <property type="match status" value="1"/>
</dbReference>
<feature type="domain" description="BHLH" evidence="6">
    <location>
        <begin position="207"/>
        <end position="286"/>
    </location>
</feature>
<organism evidence="7 8">
    <name type="scientific">Mixia osmundae (strain CBS 9802 / IAM 14324 / JCM 22182 / KY 12970)</name>
    <dbReference type="NCBI Taxonomy" id="764103"/>
    <lineage>
        <taxon>Eukaryota</taxon>
        <taxon>Fungi</taxon>
        <taxon>Dikarya</taxon>
        <taxon>Basidiomycota</taxon>
        <taxon>Pucciniomycotina</taxon>
        <taxon>Mixiomycetes</taxon>
        <taxon>Mixiales</taxon>
        <taxon>Mixiaceae</taxon>
        <taxon>Mixia</taxon>
    </lineage>
</organism>
<keyword evidence="8" id="KW-1185">Reference proteome</keyword>
<evidence type="ECO:0000256" key="5">
    <source>
        <dbReference type="SAM" id="MobiDB-lite"/>
    </source>
</evidence>
<evidence type="ECO:0000256" key="4">
    <source>
        <dbReference type="ARBA" id="ARBA00023242"/>
    </source>
</evidence>
<keyword evidence="4" id="KW-0539">Nucleus</keyword>
<comment type="caution">
    <text evidence="7">The sequence shown here is derived from an EMBL/GenBank/DDBJ whole genome shotgun (WGS) entry which is preliminary data.</text>
</comment>
<feature type="compositionally biased region" description="Basic and acidic residues" evidence="5">
    <location>
        <begin position="247"/>
        <end position="264"/>
    </location>
</feature>
<dbReference type="Proteomes" id="UP000009131">
    <property type="component" value="Unassembled WGS sequence"/>
</dbReference>
<comment type="subcellular location">
    <subcellularLocation>
        <location evidence="1">Nucleus</location>
    </subcellularLocation>
</comment>
<dbReference type="EMBL" id="BABT02000146">
    <property type="protein sequence ID" value="GAA97864.1"/>
    <property type="molecule type" value="Genomic_DNA"/>
</dbReference>
<dbReference type="STRING" id="764103.G7E4V4"/>
<protein>
    <recommendedName>
        <fullName evidence="6">BHLH domain-containing protein</fullName>
    </recommendedName>
</protein>
<dbReference type="PANTHER" id="PTHR46117:SF3">
    <property type="entry name" value="FI24210P1"/>
    <property type="match status" value="1"/>
</dbReference>
<dbReference type="AlphaFoldDB" id="G7E4V4"/>
<evidence type="ECO:0000313" key="8">
    <source>
        <dbReference type="Proteomes" id="UP000009131"/>
    </source>
</evidence>
<reference evidence="7 8" key="2">
    <citation type="journal article" date="2012" name="Open Biol.">
        <title>Characteristics of nucleosomes and linker DNA regions on the genome of the basidiomycete Mixia osmundae revealed by mono- and dinucleosome mapping.</title>
        <authorList>
            <person name="Nishida H."/>
            <person name="Kondo S."/>
            <person name="Matsumoto T."/>
            <person name="Suzuki Y."/>
            <person name="Yoshikawa H."/>
            <person name="Taylor T.D."/>
            <person name="Sugiyama J."/>
        </authorList>
    </citation>
    <scope>NUCLEOTIDE SEQUENCE [LARGE SCALE GENOMIC DNA]</scope>
    <source>
        <strain evidence="8">CBS 9802 / IAM 14324 / JCM 22182 / KY 12970</strain>
    </source>
</reference>
<dbReference type="InterPro" id="IPR011598">
    <property type="entry name" value="bHLH_dom"/>
</dbReference>
<dbReference type="SUPFAM" id="SSF47459">
    <property type="entry name" value="HLH, helix-loop-helix DNA-binding domain"/>
    <property type="match status" value="1"/>
</dbReference>
<evidence type="ECO:0000256" key="2">
    <source>
        <dbReference type="ARBA" id="ARBA00023015"/>
    </source>
</evidence>
<feature type="region of interest" description="Disordered" evidence="5">
    <location>
        <begin position="1"/>
        <end position="82"/>
    </location>
</feature>
<proteinExistence type="predicted"/>
<evidence type="ECO:0000313" key="7">
    <source>
        <dbReference type="EMBL" id="GAA97864.1"/>
    </source>
</evidence>
<dbReference type="Pfam" id="PF00010">
    <property type="entry name" value="HLH"/>
    <property type="match status" value="1"/>
</dbReference>
<dbReference type="GO" id="GO:0046983">
    <property type="term" value="F:protein dimerization activity"/>
    <property type="evidence" value="ECO:0007669"/>
    <property type="project" value="InterPro"/>
</dbReference>
<reference evidence="7 8" key="1">
    <citation type="journal article" date="2011" name="J. Gen. Appl. Microbiol.">
        <title>Draft genome sequencing of the enigmatic basidiomycete Mixia osmundae.</title>
        <authorList>
            <person name="Nishida H."/>
            <person name="Nagatsuka Y."/>
            <person name="Sugiyama J."/>
        </authorList>
    </citation>
    <scope>NUCLEOTIDE SEQUENCE [LARGE SCALE GENOMIC DNA]</scope>
    <source>
        <strain evidence="8">CBS 9802 / IAM 14324 / JCM 22182 / KY 12970</strain>
    </source>
</reference>
<feature type="region of interest" description="Disordered" evidence="5">
    <location>
        <begin position="177"/>
        <end position="211"/>
    </location>
</feature>
<dbReference type="Gene3D" id="4.10.280.10">
    <property type="entry name" value="Helix-loop-helix DNA-binding domain"/>
    <property type="match status" value="1"/>
</dbReference>
<keyword evidence="2" id="KW-0805">Transcription regulation</keyword>
<dbReference type="GO" id="GO:0005634">
    <property type="term" value="C:nucleus"/>
    <property type="evidence" value="ECO:0007669"/>
    <property type="project" value="UniProtKB-SubCell"/>
</dbReference>
<dbReference type="InParanoid" id="G7E4V4"/>
<feature type="region of interest" description="Disordered" evidence="5">
    <location>
        <begin position="244"/>
        <end position="265"/>
    </location>
</feature>
<sequence length="351" mass="38270">MVSSTCEGKLPVAWAPPTPDSLLVPVQHSADSPPELDLDAAAHAKQPASTAQPSDARALPTQHLQSRASTHHARGSSVSIDSLLNPQIDSKIDNATFSFASEPDRPAKRASEEQELSPIALKTARRNHEYGWSRTPSIRKAAVKAKEAVWQATLENSTASSESDVAPRAEDLYVPAAAELVSNNPQKGRRAPLRSDSGKTAANSKTSRKISHSLIERRRREKINDCLQSLAHLVPECRAQVSQHTSKARERAPKTSCARSDEPAPRAMPIEKLSVLQGTLTYIHRLHDRVRALEQRCGLPLTATPRLHDATEEDEEDEVDEEGETVEGDSVEDAASLLLAFAERPLVAKSR</sequence>
<feature type="compositionally biased region" description="Acidic residues" evidence="5">
    <location>
        <begin position="311"/>
        <end position="332"/>
    </location>
</feature>
<dbReference type="eggNOG" id="ENOG502SF5W">
    <property type="taxonomic scope" value="Eukaryota"/>
</dbReference>
<name>G7E4V4_MIXOS</name>
<dbReference type="GO" id="GO:0000978">
    <property type="term" value="F:RNA polymerase II cis-regulatory region sequence-specific DNA binding"/>
    <property type="evidence" value="ECO:0007669"/>
    <property type="project" value="TreeGrafter"/>
</dbReference>